<dbReference type="Ensembl" id="ENSAMXT00000041201.1">
    <property type="protein sequence ID" value="ENSAMXP00000044342.1"/>
    <property type="gene ID" value="ENSAMXG00000036485.1"/>
</dbReference>
<dbReference type="AlphaFoldDB" id="A0A3B1K036"/>
<keyword evidence="3" id="KW-1185">Reference proteome</keyword>
<name>A0A3B1K036_ASTMX</name>
<dbReference type="Bgee" id="ENSAMXG00000036485">
    <property type="expression patterns" value="Expressed in testis and 3 other cell types or tissues"/>
</dbReference>
<evidence type="ECO:0000256" key="1">
    <source>
        <dbReference type="ARBA" id="ARBA00007753"/>
    </source>
</evidence>
<dbReference type="STRING" id="7994.ENSAMXP00000044342"/>
<dbReference type="InterPro" id="IPR040046">
    <property type="entry name" value="FAM228"/>
</dbReference>
<sequence length="233" mass="27080">MSVAGSDSATRAVTHLKTSADLMQTHFPCTVKKLQEQFFSEQREADLITQPLLDTENRFIKDLELYLDHRDKLALRKRGLLHKQWTDCVWQPIQQSIKRRFTHASFKGAKPIRMMMTHYIDYCNTKGFVSLESYDSREYDPFLLRICKPNSYQVSTPSLKDPLCLQSRSRMRENRAITRCQSGCVNDHQQKEEARVKNFLPRTIRSRGTVYLPTAEGRCFQCGCWSSVVSSLM</sequence>
<dbReference type="Proteomes" id="UP000018467">
    <property type="component" value="Unassembled WGS sequence"/>
</dbReference>
<proteinExistence type="inferred from homology"/>
<reference evidence="2" key="3">
    <citation type="submission" date="2025-05" db="UniProtKB">
        <authorList>
            <consortium name="Ensembl"/>
        </authorList>
    </citation>
    <scope>IDENTIFICATION</scope>
</reference>
<dbReference type="GeneTree" id="ENSGT00940000171406"/>
<comment type="similarity">
    <text evidence="1">Belongs to the FAM228 family.</text>
</comment>
<reference evidence="3" key="2">
    <citation type="journal article" date="2014" name="Nat. Commun.">
        <title>The cavefish genome reveals candidate genes for eye loss.</title>
        <authorList>
            <person name="McGaugh S.E."/>
            <person name="Gross J.B."/>
            <person name="Aken B."/>
            <person name="Blin M."/>
            <person name="Borowsky R."/>
            <person name="Chalopin D."/>
            <person name="Hinaux H."/>
            <person name="Jeffery W.R."/>
            <person name="Keene A."/>
            <person name="Ma L."/>
            <person name="Minx P."/>
            <person name="Murphy D."/>
            <person name="O'Quin K.E."/>
            <person name="Retaux S."/>
            <person name="Rohner N."/>
            <person name="Searle S.M."/>
            <person name="Stahl B.A."/>
            <person name="Tabin C."/>
            <person name="Volff J.N."/>
            <person name="Yoshizawa M."/>
            <person name="Warren W.C."/>
        </authorList>
    </citation>
    <scope>NUCLEOTIDE SEQUENCE [LARGE SCALE GENOMIC DNA]</scope>
    <source>
        <strain evidence="3">female</strain>
    </source>
</reference>
<accession>A0A3B1K036</accession>
<organism evidence="2 3">
    <name type="scientific">Astyanax mexicanus</name>
    <name type="common">Blind cave fish</name>
    <name type="synonym">Astyanax fasciatus mexicanus</name>
    <dbReference type="NCBI Taxonomy" id="7994"/>
    <lineage>
        <taxon>Eukaryota</taxon>
        <taxon>Metazoa</taxon>
        <taxon>Chordata</taxon>
        <taxon>Craniata</taxon>
        <taxon>Vertebrata</taxon>
        <taxon>Euteleostomi</taxon>
        <taxon>Actinopterygii</taxon>
        <taxon>Neopterygii</taxon>
        <taxon>Teleostei</taxon>
        <taxon>Ostariophysi</taxon>
        <taxon>Characiformes</taxon>
        <taxon>Characoidei</taxon>
        <taxon>Acestrorhamphidae</taxon>
        <taxon>Acestrorhamphinae</taxon>
        <taxon>Astyanax</taxon>
    </lineage>
</organism>
<protein>
    <submittedName>
        <fullName evidence="2">Uncharacterized protein</fullName>
    </submittedName>
</protein>
<dbReference type="Ensembl" id="ENSAMXT00000044494.1">
    <property type="protein sequence ID" value="ENSAMXP00000047326.1"/>
    <property type="gene ID" value="ENSAMXG00000036485.1"/>
</dbReference>
<reference evidence="3" key="1">
    <citation type="submission" date="2013-03" db="EMBL/GenBank/DDBJ databases">
        <authorList>
            <person name="Jeffery W."/>
            <person name="Warren W."/>
            <person name="Wilson R.K."/>
        </authorList>
    </citation>
    <scope>NUCLEOTIDE SEQUENCE</scope>
    <source>
        <strain evidence="3">female</strain>
    </source>
</reference>
<dbReference type="PANTHER" id="PTHR28584">
    <property type="entry name" value="FAMILY WITH SEQUENCE SIMILARITY 228 MEMBER A"/>
    <property type="match status" value="1"/>
</dbReference>
<evidence type="ECO:0000313" key="3">
    <source>
        <dbReference type="Proteomes" id="UP000018467"/>
    </source>
</evidence>
<evidence type="ECO:0000313" key="2">
    <source>
        <dbReference type="Ensembl" id="ENSAMXP00000047326.1"/>
    </source>
</evidence>
<dbReference type="PANTHER" id="PTHR28584:SF1">
    <property type="entry name" value="PROTEIN FAM228B"/>
    <property type="match status" value="1"/>
</dbReference>